<reference evidence="2" key="1">
    <citation type="submission" date="2012-11" db="EMBL/GenBank/DDBJ databases">
        <authorList>
            <person name="Lucero-Rivera Y.E."/>
            <person name="Tovar-Ramirez D."/>
        </authorList>
    </citation>
    <scope>NUCLEOTIDE SEQUENCE [LARGE SCALE GENOMIC DNA]</scope>
    <source>
        <strain evidence="2">Araruama</strain>
    </source>
</reference>
<evidence type="ECO:0000313" key="2">
    <source>
        <dbReference type="Proteomes" id="UP000189670"/>
    </source>
</evidence>
<dbReference type="InterPro" id="IPR053159">
    <property type="entry name" value="Hybrid_Histidine_Kinase"/>
</dbReference>
<dbReference type="PANTHER" id="PTHR43642">
    <property type="entry name" value="HYBRID SIGNAL TRANSDUCTION HISTIDINE KINASE G"/>
    <property type="match status" value="1"/>
</dbReference>
<gene>
    <name evidence="1" type="ORF">OMM_05231</name>
</gene>
<accession>A0A1V1NXF6</accession>
<sequence length="208" mass="25449">MRLCYLFHQYHRAIEFSTFAEKYLEGVTATQTVVQFYFYDCLIRTAIYPFSDRKRQNKIIQRVRSNIKRMKKWAHFSKINHCHKHHIMQAELLRVTGNFDDSLIHYKEAITWAQKSEYINDEAIANELAAQMYLILSDWDNARLYMYRARQCYLQWGAIGVVKFLEERYYQLFEGIMGSEKNEEKILIWFLLQKHHKRFPERFYWIVY</sequence>
<dbReference type="PANTHER" id="PTHR43642:SF1">
    <property type="entry name" value="HYBRID SIGNAL TRANSDUCTION HISTIDINE KINASE G"/>
    <property type="match status" value="1"/>
</dbReference>
<dbReference type="InterPro" id="IPR011990">
    <property type="entry name" value="TPR-like_helical_dom_sf"/>
</dbReference>
<dbReference type="AlphaFoldDB" id="A0A1V1NXF6"/>
<proteinExistence type="predicted"/>
<dbReference type="Proteomes" id="UP000189670">
    <property type="component" value="Unassembled WGS sequence"/>
</dbReference>
<name>A0A1V1NXF6_9BACT</name>
<evidence type="ECO:0000313" key="1">
    <source>
        <dbReference type="EMBL" id="ETR67253.1"/>
    </source>
</evidence>
<organism evidence="1 2">
    <name type="scientific">Candidatus Magnetoglobus multicellularis str. Araruama</name>
    <dbReference type="NCBI Taxonomy" id="890399"/>
    <lineage>
        <taxon>Bacteria</taxon>
        <taxon>Pseudomonadati</taxon>
        <taxon>Thermodesulfobacteriota</taxon>
        <taxon>Desulfobacteria</taxon>
        <taxon>Desulfobacterales</taxon>
        <taxon>Desulfobacteraceae</taxon>
        <taxon>Candidatus Magnetoglobus</taxon>
    </lineage>
</organism>
<comment type="caution">
    <text evidence="1">The sequence shown here is derived from an EMBL/GenBank/DDBJ whole genome shotgun (WGS) entry which is preliminary data.</text>
</comment>
<dbReference type="EMBL" id="ATBP01001479">
    <property type="protein sequence ID" value="ETR67253.1"/>
    <property type="molecule type" value="Genomic_DNA"/>
</dbReference>
<dbReference type="SUPFAM" id="SSF48452">
    <property type="entry name" value="TPR-like"/>
    <property type="match status" value="1"/>
</dbReference>
<protein>
    <submittedName>
        <fullName evidence="1">Uncharacterized protein</fullName>
    </submittedName>
</protein>